<dbReference type="HOGENOM" id="CLU_328349_0_0_9"/>
<keyword evidence="3" id="KW-0812">Transmembrane</keyword>
<dbReference type="GO" id="GO:0016787">
    <property type="term" value="F:hydrolase activity"/>
    <property type="evidence" value="ECO:0007669"/>
    <property type="project" value="UniProtKB-KW"/>
</dbReference>
<name>A0A096CQ70_FLAPL</name>
<protein>
    <recommendedName>
        <fullName evidence="8">Calcineurin-like phosphoesterase domain-containing protein</fullName>
    </recommendedName>
</protein>
<evidence type="ECO:0000256" key="2">
    <source>
        <dbReference type="SAM" id="MobiDB-lite"/>
    </source>
</evidence>
<dbReference type="Proteomes" id="UP000029585">
    <property type="component" value="Unassembled WGS sequence"/>
</dbReference>
<accession>A0A096CQ70</accession>
<feature type="non-terminal residue" evidence="6">
    <location>
        <position position="876"/>
    </location>
</feature>
<dbReference type="SUPFAM" id="SSF56300">
    <property type="entry name" value="Metallo-dependent phosphatases"/>
    <property type="match status" value="1"/>
</dbReference>
<keyword evidence="1" id="KW-0378">Hydrolase</keyword>
<feature type="compositionally biased region" description="Low complexity" evidence="2">
    <location>
        <begin position="837"/>
        <end position="847"/>
    </location>
</feature>
<organism evidence="6 7">
    <name type="scientific">Flavonifractor plautii 1_3_50AFAA</name>
    <dbReference type="NCBI Taxonomy" id="742738"/>
    <lineage>
        <taxon>Bacteria</taxon>
        <taxon>Bacillati</taxon>
        <taxon>Bacillota</taxon>
        <taxon>Clostridia</taxon>
        <taxon>Eubacteriales</taxon>
        <taxon>Oscillospiraceae</taxon>
        <taxon>Flavonifractor</taxon>
    </lineage>
</organism>
<evidence type="ECO:0000313" key="7">
    <source>
        <dbReference type="Proteomes" id="UP000029585"/>
    </source>
</evidence>
<feature type="transmembrane region" description="Helical" evidence="3">
    <location>
        <begin position="749"/>
        <end position="774"/>
    </location>
</feature>
<reference evidence="6 7" key="1">
    <citation type="submission" date="2011-08" db="EMBL/GenBank/DDBJ databases">
        <title>The Genome Sequence of Clostridium orbiscindens 1_3_50AFAA.</title>
        <authorList>
            <consortium name="The Broad Institute Genome Sequencing Platform"/>
            <person name="Earl A."/>
            <person name="Ward D."/>
            <person name="Feldgarden M."/>
            <person name="Gevers D."/>
            <person name="Daigneault M."/>
            <person name="Strauss J."/>
            <person name="Allen-Vercoe E."/>
            <person name="Young S.K."/>
            <person name="Zeng Q."/>
            <person name="Gargeya S."/>
            <person name="Fitzgerald M."/>
            <person name="Haas B."/>
            <person name="Abouelleil A."/>
            <person name="Alvarado L."/>
            <person name="Arachchi H.M."/>
            <person name="Berlin A."/>
            <person name="Brown A."/>
            <person name="Chapman S.B."/>
            <person name="Chen Z."/>
            <person name="Dunbar C."/>
            <person name="Freedman E."/>
            <person name="Gearin G."/>
            <person name="Gellesch M."/>
            <person name="Goldberg J."/>
            <person name="Griggs A."/>
            <person name="Gujja S."/>
            <person name="Heiman D."/>
            <person name="Howarth C."/>
            <person name="Larson L."/>
            <person name="Lui A."/>
            <person name="MacDonald P.J.P."/>
            <person name="Montmayeur A."/>
            <person name="Murphy C."/>
            <person name="Neiman D."/>
            <person name="Pearson M."/>
            <person name="Priest M."/>
            <person name="Roberts A."/>
            <person name="Saif S."/>
            <person name="Shea T."/>
            <person name="Shenoy N."/>
            <person name="Sisk P."/>
            <person name="Stolte C."/>
            <person name="Sykes S."/>
            <person name="Wortman J."/>
            <person name="Nusbaum C."/>
            <person name="Birren B."/>
        </authorList>
    </citation>
    <scope>NUCLEOTIDE SEQUENCE [LARGE SCALE GENOMIC DNA]</scope>
    <source>
        <strain evidence="6 7">1_3_50AFAA</strain>
    </source>
</reference>
<dbReference type="RefSeq" id="WP_242848565.1">
    <property type="nucleotide sequence ID" value="NZ_KN174161.1"/>
</dbReference>
<evidence type="ECO:0000259" key="4">
    <source>
        <dbReference type="Pfam" id="PF00149"/>
    </source>
</evidence>
<dbReference type="PANTHER" id="PTHR30337:SF7">
    <property type="entry name" value="PHOSPHOESTERASE"/>
    <property type="match status" value="1"/>
</dbReference>
<dbReference type="InterPro" id="IPR004843">
    <property type="entry name" value="Calcineurin-like_PHP"/>
</dbReference>
<dbReference type="Pfam" id="PF13514">
    <property type="entry name" value="AAA_27"/>
    <property type="match status" value="1"/>
</dbReference>
<comment type="caution">
    <text evidence="6">The sequence shown here is derived from an EMBL/GenBank/DDBJ whole genome shotgun (WGS) entry which is preliminary data.</text>
</comment>
<dbReference type="EMBL" id="ADLO01000024">
    <property type="protein sequence ID" value="KGF56927.1"/>
    <property type="molecule type" value="Genomic_DNA"/>
</dbReference>
<dbReference type="PANTHER" id="PTHR30337">
    <property type="entry name" value="COMPONENT OF ATP-DEPENDENT DSDNA EXONUCLEASE"/>
    <property type="match status" value="1"/>
</dbReference>
<sequence length="876" mass="91936">MLTIIHGADFHLDAPFAALPPDKARARRAEQRELLDRLAGLAEERRADVVLLSGDLLDGGQTYQETVQALARTLGGIPAPVFIAPGNHDCYGPRSVYAGTAWPDNVHIFSTVAVEGVELPGLNCVVHGAAFTTPQADRSPLMGFAAPRDGRIHLMALHGDVEGKGRYGPIALEDIAASGLTYLALGHIHACSGLQKAGDTYWAYPGCPEGRGFDELGDKGVLVVTVDDGGAVSAEFVPLARRRYEILTVDVTGAESPAAALAAALPADAGEDCYRIVLTGERGEEPPELAALAALAEPRFLQRDPPGPDPGAAGAVGPVGGGQPHRPLPAHPAERGAGGGRAGAGRPLRAGGPGEWGGSLPMKILKMRATFGKLQSAELALGEGLNVIEAPNEGGKSTWSAFLRAMLYGINTKERDRQGYLAEKNRYQPWSGAAMEGSVELLWQGRSVTLRRGPKGSTPFGRFEAVYTGTAELVPGLTGDNAGETLTGVPREVFERSAFVGQGGAAIDGAPALEARIAALASSGEEDVSYSQVERRLRDWLNRRKHNKTGLIPRLEEELADVEETLARQSKAFRLAQEARRELERLQAEHRLLESERDAHLSRAMAQRRARWEAAQAALAEAQAQVDGLEAERTRHGAPPDRDTLKRAQEELNALNTLHANRKLAESQLEEARAAEAEARASAEDPLFPGLTPDEAWERAGADAEAAGSRPKTAGLYAGGILLLAVGAVGLIATLYGTLPLPLGGSLPAVLTTAGVSAALAIGGAALLIAAGLWKRRFAAGAAELLARYGAERPEDILGRASAYREACVVAAEAAKKAGGGGAGPGRAHRPGRGDPPEAAGAGAPLRPHGDGHLRRIRRPLPGAEPGRAPVHAGKL</sequence>
<dbReference type="InterPro" id="IPR050535">
    <property type="entry name" value="DNA_Repair-Maintenance_Comp"/>
</dbReference>
<proteinExistence type="predicted"/>
<feature type="region of interest" description="Disordered" evidence="2">
    <location>
        <begin position="300"/>
        <end position="355"/>
    </location>
</feature>
<evidence type="ECO:0000256" key="3">
    <source>
        <dbReference type="SAM" id="Phobius"/>
    </source>
</evidence>
<gene>
    <name evidence="6" type="ORF">HMPREF9460_00646</name>
</gene>
<dbReference type="eggNOG" id="COG0419">
    <property type="taxonomic scope" value="Bacteria"/>
</dbReference>
<dbReference type="InterPro" id="IPR027417">
    <property type="entry name" value="P-loop_NTPase"/>
</dbReference>
<feature type="domain" description="YhaN AAA" evidence="5">
    <location>
        <begin position="369"/>
        <end position="417"/>
    </location>
</feature>
<dbReference type="Pfam" id="PF00149">
    <property type="entry name" value="Metallophos"/>
    <property type="match status" value="1"/>
</dbReference>
<evidence type="ECO:0000259" key="5">
    <source>
        <dbReference type="Pfam" id="PF13514"/>
    </source>
</evidence>
<feature type="domain" description="Calcineurin-like phosphoesterase" evidence="4">
    <location>
        <begin position="3"/>
        <end position="190"/>
    </location>
</feature>
<dbReference type="InterPro" id="IPR038734">
    <property type="entry name" value="YhaN_AAA"/>
</dbReference>
<dbReference type="AlphaFoldDB" id="A0A096CQ70"/>
<evidence type="ECO:0000313" key="6">
    <source>
        <dbReference type="EMBL" id="KGF56927.1"/>
    </source>
</evidence>
<evidence type="ECO:0000256" key="1">
    <source>
        <dbReference type="ARBA" id="ARBA00022801"/>
    </source>
</evidence>
<dbReference type="eggNOG" id="COG0420">
    <property type="taxonomic scope" value="Bacteria"/>
</dbReference>
<dbReference type="Gene3D" id="3.60.21.10">
    <property type="match status" value="1"/>
</dbReference>
<keyword evidence="7" id="KW-1185">Reference proteome</keyword>
<dbReference type="Gene3D" id="3.40.50.300">
    <property type="entry name" value="P-loop containing nucleotide triphosphate hydrolases"/>
    <property type="match status" value="1"/>
</dbReference>
<feature type="compositionally biased region" description="Basic and acidic residues" evidence="2">
    <location>
        <begin position="670"/>
        <end position="683"/>
    </location>
</feature>
<keyword evidence="3" id="KW-1133">Transmembrane helix</keyword>
<dbReference type="InterPro" id="IPR029052">
    <property type="entry name" value="Metallo-depent_PP-like"/>
</dbReference>
<evidence type="ECO:0008006" key="8">
    <source>
        <dbReference type="Google" id="ProtNLM"/>
    </source>
</evidence>
<feature type="transmembrane region" description="Helical" evidence="3">
    <location>
        <begin position="716"/>
        <end position="737"/>
    </location>
</feature>
<dbReference type="InterPro" id="IPR041796">
    <property type="entry name" value="Mre11_N"/>
</dbReference>
<feature type="region of interest" description="Disordered" evidence="2">
    <location>
        <begin position="666"/>
        <end position="691"/>
    </location>
</feature>
<dbReference type="CDD" id="cd00840">
    <property type="entry name" value="MPP_Mre11_N"/>
    <property type="match status" value="1"/>
</dbReference>
<keyword evidence="3" id="KW-0472">Membrane</keyword>
<feature type="region of interest" description="Disordered" evidence="2">
    <location>
        <begin position="817"/>
        <end position="876"/>
    </location>
</feature>